<evidence type="ECO:0000313" key="9">
    <source>
        <dbReference type="Proteomes" id="UP001317532"/>
    </source>
</evidence>
<dbReference type="EMBL" id="AP025523">
    <property type="protein sequence ID" value="BDE07766.1"/>
    <property type="molecule type" value="Genomic_DNA"/>
</dbReference>
<evidence type="ECO:0000256" key="4">
    <source>
        <dbReference type="ARBA" id="ARBA00022964"/>
    </source>
</evidence>
<dbReference type="PANTHER" id="PTHR43779:SF3">
    <property type="entry name" value="(3R)-3-[(CARBOXYMETHYL)AMINO]FATTY ACID OXYGENASE_DECARBOXYLASE"/>
    <property type="match status" value="1"/>
</dbReference>
<evidence type="ECO:0000259" key="7">
    <source>
        <dbReference type="Pfam" id="PF02668"/>
    </source>
</evidence>
<evidence type="ECO:0000256" key="2">
    <source>
        <dbReference type="ARBA" id="ARBA00005896"/>
    </source>
</evidence>
<keyword evidence="5" id="KW-0560">Oxidoreductase</keyword>
<keyword evidence="9" id="KW-1185">Reference proteome</keyword>
<keyword evidence="6" id="KW-0408">Iron</keyword>
<evidence type="ECO:0000256" key="1">
    <source>
        <dbReference type="ARBA" id="ARBA00001954"/>
    </source>
</evidence>
<dbReference type="PANTHER" id="PTHR43779">
    <property type="entry name" value="DIOXYGENASE RV0097-RELATED"/>
    <property type="match status" value="1"/>
</dbReference>
<dbReference type="GO" id="GO:0051213">
    <property type="term" value="F:dioxygenase activity"/>
    <property type="evidence" value="ECO:0007669"/>
    <property type="project" value="UniProtKB-KW"/>
</dbReference>
<evidence type="ECO:0000256" key="6">
    <source>
        <dbReference type="ARBA" id="ARBA00023004"/>
    </source>
</evidence>
<dbReference type="GO" id="GO:0046872">
    <property type="term" value="F:metal ion binding"/>
    <property type="evidence" value="ECO:0007669"/>
    <property type="project" value="UniProtKB-KW"/>
</dbReference>
<comment type="cofactor">
    <cofactor evidence="1">
        <name>Fe(2+)</name>
        <dbReference type="ChEBI" id="CHEBI:29033"/>
    </cofactor>
</comment>
<keyword evidence="3" id="KW-0479">Metal-binding</keyword>
<dbReference type="Pfam" id="PF02668">
    <property type="entry name" value="TauD"/>
    <property type="match status" value="1"/>
</dbReference>
<gene>
    <name evidence="8" type="primary">tfdA</name>
    <name evidence="8" type="ORF">WPS_30420</name>
</gene>
<dbReference type="Gene3D" id="3.60.130.10">
    <property type="entry name" value="Clavaminate synthase-like"/>
    <property type="match status" value="1"/>
</dbReference>
<dbReference type="KEGG" id="vab:WPS_30420"/>
<dbReference type="SUPFAM" id="SSF51197">
    <property type="entry name" value="Clavaminate synthase-like"/>
    <property type="match status" value="1"/>
</dbReference>
<dbReference type="Proteomes" id="UP001317532">
    <property type="component" value="Chromosome"/>
</dbReference>
<evidence type="ECO:0000313" key="8">
    <source>
        <dbReference type="EMBL" id="BDE07766.1"/>
    </source>
</evidence>
<dbReference type="RefSeq" id="WP_317995336.1">
    <property type="nucleotide sequence ID" value="NZ_AP025523.1"/>
</dbReference>
<protein>
    <submittedName>
        <fullName evidence="8">Alpha-ketoglutarate-dependent 2,4-dichlorophenoxyacetate dioxygenase</fullName>
    </submittedName>
</protein>
<dbReference type="InterPro" id="IPR003819">
    <property type="entry name" value="TauD/TfdA-like"/>
</dbReference>
<dbReference type="InterPro" id="IPR051178">
    <property type="entry name" value="TfdA_dioxygenase"/>
</dbReference>
<feature type="domain" description="TauD/TfdA-like" evidence="7">
    <location>
        <begin position="5"/>
        <end position="283"/>
    </location>
</feature>
<name>A0AAN2CB24_UNVUL</name>
<dbReference type="AlphaFoldDB" id="A0AAN2CB24"/>
<evidence type="ECO:0000256" key="3">
    <source>
        <dbReference type="ARBA" id="ARBA00022723"/>
    </source>
</evidence>
<comment type="similarity">
    <text evidence="2">Belongs to the TfdA dioxygenase family.</text>
</comment>
<accession>A0AAN2CB24</accession>
<evidence type="ECO:0000256" key="5">
    <source>
        <dbReference type="ARBA" id="ARBA00023002"/>
    </source>
</evidence>
<dbReference type="InterPro" id="IPR042098">
    <property type="entry name" value="TauD-like_sf"/>
</dbReference>
<proteinExistence type="inferred from homology"/>
<reference evidence="8 9" key="1">
    <citation type="journal article" date="2022" name="ISME Commun">
        <title>Vulcanimicrobium alpinus gen. nov. sp. nov., the first cultivated representative of the candidate phylum 'Eremiobacterota', is a metabolically versatile aerobic anoxygenic phototroph.</title>
        <authorList>
            <person name="Yabe S."/>
            <person name="Muto K."/>
            <person name="Abe K."/>
            <person name="Yokota A."/>
            <person name="Staudigel H."/>
            <person name="Tebo B.M."/>
        </authorList>
    </citation>
    <scope>NUCLEOTIDE SEQUENCE [LARGE SCALE GENOMIC DNA]</scope>
    <source>
        <strain evidence="8 9">WC8-2</strain>
    </source>
</reference>
<organism evidence="8 9">
    <name type="scientific">Vulcanimicrobium alpinum</name>
    <dbReference type="NCBI Taxonomy" id="3016050"/>
    <lineage>
        <taxon>Bacteria</taxon>
        <taxon>Bacillati</taxon>
        <taxon>Vulcanimicrobiota</taxon>
        <taxon>Vulcanimicrobiia</taxon>
        <taxon>Vulcanimicrobiales</taxon>
        <taxon>Vulcanimicrobiaceae</taxon>
        <taxon>Vulcanimicrobium</taxon>
    </lineage>
</organism>
<sequence>MALTARPLHPLFAAEASGSVLRDTYDDAVLGEIRTLLDRYAVLVFRDQPFTDDEQIAFARRLDGELVMQVARTVIDAKPRLTEPGITDISNLDENGAPLERADRRRMYSLGNRLWHTDASFQHPPARYSMLSAKTAPDRDGETEYADMRAAYDALPAARKEQIANLRAFHSIIYSRETIGFTDFSDAERAAFPGAEQPLVRVHPGSGRTGLYLASHAERIAGWPVPDGRLLLRDLMASATLPQFVYRHAWHPGDFVIWDNRCTMHRGLPFDETTQRRDLRRATTLDLARTPAGAAT</sequence>
<keyword evidence="4 8" id="KW-0223">Dioxygenase</keyword>